<dbReference type="InterPro" id="IPR045073">
    <property type="entry name" value="Omega/Tau-like"/>
</dbReference>
<dbReference type="eggNOG" id="KOG0406">
    <property type="taxonomic scope" value="Eukaryota"/>
</dbReference>
<dbReference type="SFLD" id="SFLDG00358">
    <property type="entry name" value="Main_(cytGST)"/>
    <property type="match status" value="1"/>
</dbReference>
<feature type="domain" description="GST C-terminal" evidence="6">
    <location>
        <begin position="107"/>
        <end position="242"/>
    </location>
</feature>
<accession>A0A0E0FN58</accession>
<dbReference type="STRING" id="4536.A0A0E0FN58"/>
<dbReference type="InterPro" id="IPR036282">
    <property type="entry name" value="Glutathione-S-Trfase_C_sf"/>
</dbReference>
<keyword evidence="8" id="KW-1185">Reference proteome</keyword>
<organism evidence="7">
    <name type="scientific">Oryza nivara</name>
    <name type="common">Indian wild rice</name>
    <name type="synonym">Oryza sativa f. spontanea</name>
    <dbReference type="NCBI Taxonomy" id="4536"/>
    <lineage>
        <taxon>Eukaryota</taxon>
        <taxon>Viridiplantae</taxon>
        <taxon>Streptophyta</taxon>
        <taxon>Embryophyta</taxon>
        <taxon>Tracheophyta</taxon>
        <taxon>Spermatophyta</taxon>
        <taxon>Magnoliopsida</taxon>
        <taxon>Liliopsida</taxon>
        <taxon>Poales</taxon>
        <taxon>Poaceae</taxon>
        <taxon>BOP clade</taxon>
        <taxon>Oryzoideae</taxon>
        <taxon>Oryzeae</taxon>
        <taxon>Oryzinae</taxon>
        <taxon>Oryza</taxon>
    </lineage>
</organism>
<comment type="catalytic activity">
    <reaction evidence="4">
        <text>RX + glutathione = an S-substituted glutathione + a halide anion + H(+)</text>
        <dbReference type="Rhea" id="RHEA:16437"/>
        <dbReference type="ChEBI" id="CHEBI:15378"/>
        <dbReference type="ChEBI" id="CHEBI:16042"/>
        <dbReference type="ChEBI" id="CHEBI:17792"/>
        <dbReference type="ChEBI" id="CHEBI:57925"/>
        <dbReference type="ChEBI" id="CHEBI:90779"/>
        <dbReference type="EC" id="2.5.1.18"/>
    </reaction>
</comment>
<dbReference type="PANTHER" id="PTHR11260:SF275">
    <property type="entry name" value="GLUTATHIONE S-TRANSFERASE"/>
    <property type="match status" value="1"/>
</dbReference>
<dbReference type="AlphaFoldDB" id="A0A0E0FN58"/>
<dbReference type="Pfam" id="PF13410">
    <property type="entry name" value="GST_C_2"/>
    <property type="match status" value="1"/>
</dbReference>
<keyword evidence="2" id="KW-0808">Transferase</keyword>
<evidence type="ECO:0000256" key="3">
    <source>
        <dbReference type="ARBA" id="ARBA00025743"/>
    </source>
</evidence>
<proteinExistence type="inferred from homology"/>
<evidence type="ECO:0000259" key="6">
    <source>
        <dbReference type="PROSITE" id="PS50405"/>
    </source>
</evidence>
<name>A0A0E0FN58_ORYNI</name>
<dbReference type="InterPro" id="IPR004045">
    <property type="entry name" value="Glutathione_S-Trfase_N"/>
</dbReference>
<evidence type="ECO:0000313" key="8">
    <source>
        <dbReference type="Proteomes" id="UP000006591"/>
    </source>
</evidence>
<dbReference type="Gene3D" id="3.40.30.10">
    <property type="entry name" value="Glutaredoxin"/>
    <property type="match status" value="1"/>
</dbReference>
<dbReference type="EnsemblPlants" id="ONIVA01G22120.1">
    <property type="protein sequence ID" value="ONIVA01G22120.1"/>
    <property type="gene ID" value="ONIVA01G22120"/>
</dbReference>
<dbReference type="InterPro" id="IPR010987">
    <property type="entry name" value="Glutathione-S-Trfase_C-like"/>
</dbReference>
<evidence type="ECO:0000256" key="1">
    <source>
        <dbReference type="ARBA" id="ARBA00012452"/>
    </source>
</evidence>
<dbReference type="Proteomes" id="UP000006591">
    <property type="component" value="Chromosome 1"/>
</dbReference>
<dbReference type="CDD" id="cd03185">
    <property type="entry name" value="GST_C_Tau"/>
    <property type="match status" value="1"/>
</dbReference>
<reference evidence="7" key="1">
    <citation type="submission" date="2015-04" db="UniProtKB">
        <authorList>
            <consortium name="EnsemblPlants"/>
        </authorList>
    </citation>
    <scope>IDENTIFICATION</scope>
    <source>
        <strain evidence="7">SL10</strain>
    </source>
</reference>
<feature type="domain" description="GST N-terminal" evidence="5">
    <location>
        <begin position="13"/>
        <end position="92"/>
    </location>
</feature>
<dbReference type="FunFam" id="3.40.30.10:FF:000044">
    <property type="entry name" value="Glutathione S-transferase GSTU6"/>
    <property type="match status" value="1"/>
</dbReference>
<dbReference type="Gramene" id="ONIVA01G22120.1">
    <property type="protein sequence ID" value="ONIVA01G22120.1"/>
    <property type="gene ID" value="ONIVA01G22120"/>
</dbReference>
<comment type="similarity">
    <text evidence="3">Belongs to the GST superfamily. Tau family.</text>
</comment>
<dbReference type="PROSITE" id="PS50404">
    <property type="entry name" value="GST_NTER"/>
    <property type="match status" value="1"/>
</dbReference>
<evidence type="ECO:0000313" key="7">
    <source>
        <dbReference type="EnsemblPlants" id="ONIVA01G22120.1"/>
    </source>
</evidence>
<dbReference type="SUPFAM" id="SSF52833">
    <property type="entry name" value="Thioredoxin-like"/>
    <property type="match status" value="1"/>
</dbReference>
<evidence type="ECO:0000256" key="2">
    <source>
        <dbReference type="ARBA" id="ARBA00022679"/>
    </source>
</evidence>
<dbReference type="SFLD" id="SFLDS00019">
    <property type="entry name" value="Glutathione_Transferase_(cytos"/>
    <property type="match status" value="1"/>
</dbReference>
<dbReference type="InterPro" id="IPR045074">
    <property type="entry name" value="GST_C_Tau"/>
</dbReference>
<dbReference type="HOGENOM" id="CLU_011226_18_0_1"/>
<evidence type="ECO:0000256" key="4">
    <source>
        <dbReference type="ARBA" id="ARBA00047960"/>
    </source>
</evidence>
<dbReference type="Gene3D" id="1.20.1050.10">
    <property type="match status" value="1"/>
</dbReference>
<dbReference type="SFLD" id="SFLDG01152">
    <property type="entry name" value="Main.3:_Omega-_and_Tau-like"/>
    <property type="match status" value="1"/>
</dbReference>
<evidence type="ECO:0000259" key="5">
    <source>
        <dbReference type="PROSITE" id="PS50404"/>
    </source>
</evidence>
<dbReference type="GO" id="GO:0009407">
    <property type="term" value="P:toxin catabolic process"/>
    <property type="evidence" value="ECO:0007669"/>
    <property type="project" value="UniProtKB-ARBA"/>
</dbReference>
<dbReference type="GO" id="GO:0005737">
    <property type="term" value="C:cytoplasm"/>
    <property type="evidence" value="ECO:0007669"/>
    <property type="project" value="TreeGrafter"/>
</dbReference>
<protein>
    <recommendedName>
        <fullName evidence="1">glutathione transferase</fullName>
        <ecNumber evidence="1">2.5.1.18</ecNumber>
    </recommendedName>
</protein>
<dbReference type="PROSITE" id="PS50405">
    <property type="entry name" value="GST_CTER"/>
    <property type="match status" value="1"/>
</dbReference>
<dbReference type="SUPFAM" id="SSF47616">
    <property type="entry name" value="GST C-terminal domain-like"/>
    <property type="match status" value="1"/>
</dbReference>
<dbReference type="InterPro" id="IPR036249">
    <property type="entry name" value="Thioredoxin-like_sf"/>
</dbReference>
<dbReference type="Pfam" id="PF02798">
    <property type="entry name" value="GST_N"/>
    <property type="match status" value="1"/>
</dbReference>
<reference evidence="7" key="2">
    <citation type="submission" date="2018-04" db="EMBL/GenBank/DDBJ databases">
        <title>OnivRS2 (Oryza nivara Reference Sequence Version 2).</title>
        <authorList>
            <person name="Zhang J."/>
            <person name="Kudrna D."/>
            <person name="Lee S."/>
            <person name="Talag J."/>
            <person name="Rajasekar S."/>
            <person name="Welchert J."/>
            <person name="Hsing Y.-I."/>
            <person name="Wing R.A."/>
        </authorList>
    </citation>
    <scope>NUCLEOTIDE SEQUENCE [LARGE SCALE GENOMIC DNA]</scope>
</reference>
<dbReference type="PANTHER" id="PTHR11260">
    <property type="entry name" value="GLUTATHIONE S-TRANSFERASE, GST, SUPERFAMILY, GST DOMAIN CONTAINING"/>
    <property type="match status" value="1"/>
</dbReference>
<sequence length="252" mass="26181">MAAAGDGAGGGGEQLTVLGAWGSPFLVRVRLALNLKGLSYEYVEVDLAGKSDLLLAANPVHAKVPVLLHAGRPVCESMLIVEYLDEAFPSSSSSAAAATTILPAADDPYARAVARFWAAFVDGELLSGWMGIYDGGKTGEERAAALARTRAALDALEGALRERAGGRWFGGERVGLVDVSLGGFVPAMLASEPTTGVRIVDADRTPLLAAWVERFCALEEAKAAMPPLERLIAAGKKRYADLQAAAAAAASE</sequence>
<dbReference type="FunFam" id="1.20.1050.10:FF:000016">
    <property type="entry name" value="Glutathione S-transferase U9"/>
    <property type="match status" value="1"/>
</dbReference>
<dbReference type="GO" id="GO:0006749">
    <property type="term" value="P:glutathione metabolic process"/>
    <property type="evidence" value="ECO:0007669"/>
    <property type="project" value="InterPro"/>
</dbReference>
<dbReference type="EC" id="2.5.1.18" evidence="1"/>
<dbReference type="GO" id="GO:0004364">
    <property type="term" value="F:glutathione transferase activity"/>
    <property type="evidence" value="ECO:0007669"/>
    <property type="project" value="UniProtKB-EC"/>
</dbReference>
<dbReference type="OMA" id="KLEWFGG"/>
<dbReference type="InterPro" id="IPR040079">
    <property type="entry name" value="Glutathione_S-Trfase"/>
</dbReference>
<dbReference type="CDD" id="cd03058">
    <property type="entry name" value="GST_N_Tau"/>
    <property type="match status" value="1"/>
</dbReference>